<dbReference type="HOGENOM" id="CLU_2062915_0_0_1"/>
<dbReference type="STRING" id="671987.R0KBZ4"/>
<dbReference type="GeneID" id="19404217"/>
<reference evidence="2 3" key="1">
    <citation type="journal article" date="2012" name="PLoS Pathog.">
        <title>Diverse lifestyles and strategies of plant pathogenesis encoded in the genomes of eighteen Dothideomycetes fungi.</title>
        <authorList>
            <person name="Ohm R.A."/>
            <person name="Feau N."/>
            <person name="Henrissat B."/>
            <person name="Schoch C.L."/>
            <person name="Horwitz B.A."/>
            <person name="Barry K.W."/>
            <person name="Condon B.J."/>
            <person name="Copeland A.C."/>
            <person name="Dhillon B."/>
            <person name="Glaser F."/>
            <person name="Hesse C.N."/>
            <person name="Kosti I."/>
            <person name="LaButti K."/>
            <person name="Lindquist E.A."/>
            <person name="Lucas S."/>
            <person name="Salamov A.A."/>
            <person name="Bradshaw R.E."/>
            <person name="Ciuffetti L."/>
            <person name="Hamelin R.C."/>
            <person name="Kema G.H.J."/>
            <person name="Lawrence C."/>
            <person name="Scott J.A."/>
            <person name="Spatafora J.W."/>
            <person name="Turgeon B.G."/>
            <person name="de Wit P.J.G.M."/>
            <person name="Zhong S."/>
            <person name="Goodwin S.B."/>
            <person name="Grigoriev I.V."/>
        </authorList>
    </citation>
    <scope>NUCLEOTIDE SEQUENCE [LARGE SCALE GENOMIC DNA]</scope>
    <source>
        <strain evidence="3">28A</strain>
    </source>
</reference>
<name>R0KBZ4_EXST2</name>
<dbReference type="EMBL" id="KB908493">
    <property type="protein sequence ID" value="EOA90463.1"/>
    <property type="molecule type" value="Genomic_DNA"/>
</dbReference>
<dbReference type="AlphaFoldDB" id="R0KBZ4"/>
<gene>
    <name evidence="2" type="ORF">SETTUDRAFT_37102</name>
</gene>
<feature type="region of interest" description="Disordered" evidence="1">
    <location>
        <begin position="35"/>
        <end position="119"/>
    </location>
</feature>
<accession>R0KBZ4</accession>
<feature type="compositionally biased region" description="Basic and acidic residues" evidence="1">
    <location>
        <begin position="92"/>
        <end position="101"/>
    </location>
</feature>
<proteinExistence type="predicted"/>
<protein>
    <submittedName>
        <fullName evidence="2">Uncharacterized protein</fullName>
    </submittedName>
</protein>
<evidence type="ECO:0000313" key="2">
    <source>
        <dbReference type="EMBL" id="EOA90463.1"/>
    </source>
</evidence>
<organism evidence="2 3">
    <name type="scientific">Exserohilum turcicum (strain 28A)</name>
    <name type="common">Northern leaf blight fungus</name>
    <name type="synonym">Setosphaeria turcica</name>
    <dbReference type="NCBI Taxonomy" id="671987"/>
    <lineage>
        <taxon>Eukaryota</taxon>
        <taxon>Fungi</taxon>
        <taxon>Dikarya</taxon>
        <taxon>Ascomycota</taxon>
        <taxon>Pezizomycotina</taxon>
        <taxon>Dothideomycetes</taxon>
        <taxon>Pleosporomycetidae</taxon>
        <taxon>Pleosporales</taxon>
        <taxon>Pleosporineae</taxon>
        <taxon>Pleosporaceae</taxon>
        <taxon>Exserohilum</taxon>
    </lineage>
</organism>
<sequence length="119" mass="12512">MPSMYANTATACAEDRVRKFQKTGDEGCRVRSTGAANAFTTTTPQAPSTAPPPSSSSAAAAAAALPPSSSRPLPSSTTSAPGRGRGKVPLGPRERPHDFSKHCRAPRCPPSRRLGRRRR</sequence>
<keyword evidence="3" id="KW-1185">Reference proteome</keyword>
<evidence type="ECO:0000313" key="3">
    <source>
        <dbReference type="Proteomes" id="UP000016935"/>
    </source>
</evidence>
<dbReference type="RefSeq" id="XP_008021912.1">
    <property type="nucleotide sequence ID" value="XM_008023721.1"/>
</dbReference>
<evidence type="ECO:0000256" key="1">
    <source>
        <dbReference type="SAM" id="MobiDB-lite"/>
    </source>
</evidence>
<reference evidence="2 3" key="2">
    <citation type="journal article" date="2013" name="PLoS Genet.">
        <title>Comparative genome structure, secondary metabolite, and effector coding capacity across Cochliobolus pathogens.</title>
        <authorList>
            <person name="Condon B.J."/>
            <person name="Leng Y."/>
            <person name="Wu D."/>
            <person name="Bushley K.E."/>
            <person name="Ohm R.A."/>
            <person name="Otillar R."/>
            <person name="Martin J."/>
            <person name="Schackwitz W."/>
            <person name="Grimwood J."/>
            <person name="MohdZainudin N."/>
            <person name="Xue C."/>
            <person name="Wang R."/>
            <person name="Manning V.A."/>
            <person name="Dhillon B."/>
            <person name="Tu Z.J."/>
            <person name="Steffenson B.J."/>
            <person name="Salamov A."/>
            <person name="Sun H."/>
            <person name="Lowry S."/>
            <person name="LaButti K."/>
            <person name="Han J."/>
            <person name="Copeland A."/>
            <person name="Lindquist E."/>
            <person name="Barry K."/>
            <person name="Schmutz J."/>
            <person name="Baker S.E."/>
            <person name="Ciuffetti L.M."/>
            <person name="Grigoriev I.V."/>
            <person name="Zhong S."/>
            <person name="Turgeon B.G."/>
        </authorList>
    </citation>
    <scope>NUCLEOTIDE SEQUENCE [LARGE SCALE GENOMIC DNA]</scope>
    <source>
        <strain evidence="3">28A</strain>
    </source>
</reference>
<dbReference type="Proteomes" id="UP000016935">
    <property type="component" value="Unassembled WGS sequence"/>
</dbReference>
<feature type="compositionally biased region" description="Low complexity" evidence="1">
    <location>
        <begin position="55"/>
        <end position="81"/>
    </location>
</feature>